<accession>A0A8H5DAW3</accession>
<organism evidence="2 3">
    <name type="scientific">Leucocoprinus leucothites</name>
    <dbReference type="NCBI Taxonomy" id="201217"/>
    <lineage>
        <taxon>Eukaryota</taxon>
        <taxon>Fungi</taxon>
        <taxon>Dikarya</taxon>
        <taxon>Basidiomycota</taxon>
        <taxon>Agaricomycotina</taxon>
        <taxon>Agaricomycetes</taxon>
        <taxon>Agaricomycetidae</taxon>
        <taxon>Agaricales</taxon>
        <taxon>Agaricineae</taxon>
        <taxon>Agaricaceae</taxon>
        <taxon>Leucocoprinus</taxon>
    </lineage>
</organism>
<keyword evidence="1" id="KW-0175">Coiled coil</keyword>
<comment type="caution">
    <text evidence="2">The sequence shown here is derived from an EMBL/GenBank/DDBJ whole genome shotgun (WGS) entry which is preliminary data.</text>
</comment>
<proteinExistence type="predicted"/>
<dbReference type="AlphaFoldDB" id="A0A8H5DAW3"/>
<name>A0A8H5DAW3_9AGAR</name>
<evidence type="ECO:0000256" key="1">
    <source>
        <dbReference type="SAM" id="Coils"/>
    </source>
</evidence>
<reference evidence="2 3" key="1">
    <citation type="journal article" date="2020" name="ISME J.">
        <title>Uncovering the hidden diversity of litter-decomposition mechanisms in mushroom-forming fungi.</title>
        <authorList>
            <person name="Floudas D."/>
            <person name="Bentzer J."/>
            <person name="Ahren D."/>
            <person name="Johansson T."/>
            <person name="Persson P."/>
            <person name="Tunlid A."/>
        </authorList>
    </citation>
    <scope>NUCLEOTIDE SEQUENCE [LARGE SCALE GENOMIC DNA]</scope>
    <source>
        <strain evidence="2 3">CBS 146.42</strain>
    </source>
</reference>
<sequence length="198" mass="22571">MPMNESELSEEIKKRTGILSEAARLLDAKDVSFASITSKIDALSDEELLLRLSLNRLAFIEDELTMNLARLSHELQLISKWRVILGSELVSSETSASLERKREALIRKAKELNREFITAMDESKDKSSTTITHVLKQKERNAKKEEALKIKRAKLRVLQGLPPNLELARHELFQAEQEQVKLIQLRERLLGSLANDIS</sequence>
<keyword evidence="3" id="KW-1185">Reference proteome</keyword>
<gene>
    <name evidence="2" type="ORF">D9756_004355</name>
</gene>
<feature type="coiled-coil region" evidence="1">
    <location>
        <begin position="95"/>
        <end position="122"/>
    </location>
</feature>
<dbReference type="EMBL" id="JAACJO010000007">
    <property type="protein sequence ID" value="KAF5355898.1"/>
    <property type="molecule type" value="Genomic_DNA"/>
</dbReference>
<evidence type="ECO:0000313" key="2">
    <source>
        <dbReference type="EMBL" id="KAF5355898.1"/>
    </source>
</evidence>
<dbReference type="Proteomes" id="UP000559027">
    <property type="component" value="Unassembled WGS sequence"/>
</dbReference>
<protein>
    <submittedName>
        <fullName evidence="2">Uncharacterized protein</fullName>
    </submittedName>
</protein>
<evidence type="ECO:0000313" key="3">
    <source>
        <dbReference type="Proteomes" id="UP000559027"/>
    </source>
</evidence>
<dbReference type="OrthoDB" id="5372507at2759"/>